<keyword evidence="3" id="KW-1185">Reference proteome</keyword>
<accession>A0A2H3CU96</accession>
<feature type="compositionally biased region" description="Polar residues" evidence="1">
    <location>
        <begin position="35"/>
        <end position="45"/>
    </location>
</feature>
<dbReference type="AlphaFoldDB" id="A0A2H3CU96"/>
<organism evidence="2 3">
    <name type="scientific">Armillaria gallica</name>
    <name type="common">Bulbous honey fungus</name>
    <name type="synonym">Armillaria bulbosa</name>
    <dbReference type="NCBI Taxonomy" id="47427"/>
    <lineage>
        <taxon>Eukaryota</taxon>
        <taxon>Fungi</taxon>
        <taxon>Dikarya</taxon>
        <taxon>Basidiomycota</taxon>
        <taxon>Agaricomycotina</taxon>
        <taxon>Agaricomycetes</taxon>
        <taxon>Agaricomycetidae</taxon>
        <taxon>Agaricales</taxon>
        <taxon>Marasmiineae</taxon>
        <taxon>Physalacriaceae</taxon>
        <taxon>Armillaria</taxon>
    </lineage>
</organism>
<name>A0A2H3CU96_ARMGA</name>
<proteinExistence type="predicted"/>
<protein>
    <submittedName>
        <fullName evidence="2">Uncharacterized protein</fullName>
    </submittedName>
</protein>
<dbReference type="Proteomes" id="UP000217790">
    <property type="component" value="Unassembled WGS sequence"/>
</dbReference>
<feature type="region of interest" description="Disordered" evidence="1">
    <location>
        <begin position="27"/>
        <end position="47"/>
    </location>
</feature>
<gene>
    <name evidence="2" type="ORF">ARMGADRAFT_595230</name>
</gene>
<sequence length="192" mass="21009">MRLCVARVLRSPVEGSHIDRCRLTPKNRRKDKSHVISSAPSTPTDSFGKARAIATSWKHDSLHSRITPINFSVSHPCQDSQGFGDQAISARLFLTGSHLARHTVSLSLRMNSSSSIPSVAQDLLKAQIWCSQNDGSAGNVPLARLVSEKSNRRDFYTPTYSCSLPVCSPDVLINKISHPSELIHTNGSCLFA</sequence>
<reference evidence="3" key="1">
    <citation type="journal article" date="2017" name="Nat. Ecol. Evol.">
        <title>Genome expansion and lineage-specific genetic innovations in the forest pathogenic fungi Armillaria.</title>
        <authorList>
            <person name="Sipos G."/>
            <person name="Prasanna A.N."/>
            <person name="Walter M.C."/>
            <person name="O'Connor E."/>
            <person name="Balint B."/>
            <person name="Krizsan K."/>
            <person name="Kiss B."/>
            <person name="Hess J."/>
            <person name="Varga T."/>
            <person name="Slot J."/>
            <person name="Riley R."/>
            <person name="Boka B."/>
            <person name="Rigling D."/>
            <person name="Barry K."/>
            <person name="Lee J."/>
            <person name="Mihaltcheva S."/>
            <person name="LaButti K."/>
            <person name="Lipzen A."/>
            <person name="Waldron R."/>
            <person name="Moloney N.M."/>
            <person name="Sperisen C."/>
            <person name="Kredics L."/>
            <person name="Vagvoelgyi C."/>
            <person name="Patrignani A."/>
            <person name="Fitzpatrick D."/>
            <person name="Nagy I."/>
            <person name="Doyle S."/>
            <person name="Anderson J.B."/>
            <person name="Grigoriev I.V."/>
            <person name="Gueldener U."/>
            <person name="Muensterkoetter M."/>
            <person name="Nagy L.G."/>
        </authorList>
    </citation>
    <scope>NUCLEOTIDE SEQUENCE [LARGE SCALE GENOMIC DNA]</scope>
    <source>
        <strain evidence="3">Ar21-2</strain>
    </source>
</reference>
<dbReference type="EMBL" id="KZ293694">
    <property type="protein sequence ID" value="PBK85024.1"/>
    <property type="molecule type" value="Genomic_DNA"/>
</dbReference>
<evidence type="ECO:0000256" key="1">
    <source>
        <dbReference type="SAM" id="MobiDB-lite"/>
    </source>
</evidence>
<evidence type="ECO:0000313" key="2">
    <source>
        <dbReference type="EMBL" id="PBK85024.1"/>
    </source>
</evidence>
<dbReference type="InParanoid" id="A0A2H3CU96"/>
<evidence type="ECO:0000313" key="3">
    <source>
        <dbReference type="Proteomes" id="UP000217790"/>
    </source>
</evidence>